<proteinExistence type="predicted"/>
<evidence type="ECO:0000256" key="1">
    <source>
        <dbReference type="ARBA" id="ARBA00012386"/>
    </source>
</evidence>
<name>A0A501WRP8_9GAMM</name>
<dbReference type="Pfam" id="PF03942">
    <property type="entry name" value="DTW"/>
    <property type="match status" value="1"/>
</dbReference>
<dbReference type="EC" id="2.5.1.25" evidence="1"/>
<dbReference type="PANTHER" id="PTHR21392">
    <property type="entry name" value="TRNA-URIDINE AMINOCARBOXYPROPYLTRANSFERASE 2"/>
    <property type="match status" value="1"/>
</dbReference>
<evidence type="ECO:0000313" key="7">
    <source>
        <dbReference type="Proteomes" id="UP000315901"/>
    </source>
</evidence>
<dbReference type="PANTHER" id="PTHR21392:SF1">
    <property type="entry name" value="TRNA-URIDINE AMINOCARBOXYPROPYLTRANSFERASE"/>
    <property type="match status" value="1"/>
</dbReference>
<feature type="domain" description="DTW" evidence="5">
    <location>
        <begin position="44"/>
        <end position="240"/>
    </location>
</feature>
<dbReference type="GO" id="GO:0008033">
    <property type="term" value="P:tRNA processing"/>
    <property type="evidence" value="ECO:0007669"/>
    <property type="project" value="UniProtKB-KW"/>
</dbReference>
<dbReference type="AlphaFoldDB" id="A0A501WRP8"/>
<organism evidence="6 7">
    <name type="scientific">Maribrevibacterium harenarium</name>
    <dbReference type="NCBI Taxonomy" id="2589817"/>
    <lineage>
        <taxon>Bacteria</taxon>
        <taxon>Pseudomonadati</taxon>
        <taxon>Pseudomonadota</taxon>
        <taxon>Gammaproteobacteria</taxon>
        <taxon>Oceanospirillales</taxon>
        <taxon>Oceanospirillaceae</taxon>
        <taxon>Maribrevibacterium</taxon>
    </lineage>
</organism>
<evidence type="ECO:0000313" key="6">
    <source>
        <dbReference type="EMBL" id="TPE48446.1"/>
    </source>
</evidence>
<gene>
    <name evidence="6" type="ORF">FJM67_13295</name>
</gene>
<dbReference type="EMBL" id="VFRR01000032">
    <property type="protein sequence ID" value="TPE48446.1"/>
    <property type="molecule type" value="Genomic_DNA"/>
</dbReference>
<evidence type="ECO:0000256" key="4">
    <source>
        <dbReference type="ARBA" id="ARBA00022694"/>
    </source>
</evidence>
<keyword evidence="7" id="KW-1185">Reference proteome</keyword>
<dbReference type="GO" id="GO:0016432">
    <property type="term" value="F:tRNA-uridine aminocarboxypropyltransferase activity"/>
    <property type="evidence" value="ECO:0007669"/>
    <property type="project" value="UniProtKB-EC"/>
</dbReference>
<evidence type="ECO:0000256" key="3">
    <source>
        <dbReference type="ARBA" id="ARBA00022691"/>
    </source>
</evidence>
<evidence type="ECO:0000259" key="5">
    <source>
        <dbReference type="SMART" id="SM01144"/>
    </source>
</evidence>
<comment type="caution">
    <text evidence="6">The sequence shown here is derived from an EMBL/GenBank/DDBJ whole genome shotgun (WGS) entry which is preliminary data.</text>
</comment>
<keyword evidence="2" id="KW-0808">Transferase</keyword>
<dbReference type="Proteomes" id="UP000315901">
    <property type="component" value="Unassembled WGS sequence"/>
</dbReference>
<evidence type="ECO:0000256" key="2">
    <source>
        <dbReference type="ARBA" id="ARBA00022679"/>
    </source>
</evidence>
<sequence length="249" mass="28218">MAPPKRHYTISIFTRNTSQVSSVHLLRESLRATSPRPFIARGANAKRCDRCLIALEHCVCATLTEQTSPLQFVLLYHISEIFKPTNSGRLIADIFPDQTQAFLWHRTTPCDGFQQFLTRHAHEAVILYPLTEARSSSQCYIEPATQLLGINKRFVIVLDASWRQASKMLHQSRYMDSIPSYGIHPNSQRTFLARHAKHDHQLATAEVVAMLLHEQQAEAPSLALQHAYQAFNQASLTTRGRHHISVAIT</sequence>
<dbReference type="SMART" id="SM01144">
    <property type="entry name" value="DTW"/>
    <property type="match status" value="1"/>
</dbReference>
<protein>
    <recommendedName>
        <fullName evidence="1">tRNA-uridine aminocarboxypropyltransferase</fullName>
        <ecNumber evidence="1">2.5.1.25</ecNumber>
    </recommendedName>
</protein>
<keyword evidence="4" id="KW-0819">tRNA processing</keyword>
<dbReference type="InterPro" id="IPR039262">
    <property type="entry name" value="DTWD2/TAPT"/>
</dbReference>
<dbReference type="InterPro" id="IPR005636">
    <property type="entry name" value="DTW"/>
</dbReference>
<keyword evidence="3" id="KW-0949">S-adenosyl-L-methionine</keyword>
<dbReference type="OrthoDB" id="370626at2"/>
<accession>A0A501WRP8</accession>
<reference evidence="6 7" key="1">
    <citation type="submission" date="2019-06" db="EMBL/GenBank/DDBJ databases">
        <title>A novel bacterium of genus Marinomonas, isolated from coastal sand.</title>
        <authorList>
            <person name="Huang H."/>
            <person name="Mo K."/>
            <person name="Hu Y."/>
        </authorList>
    </citation>
    <scope>NUCLEOTIDE SEQUENCE [LARGE SCALE GENOMIC DNA]</scope>
    <source>
        <strain evidence="6 7">HB171799</strain>
    </source>
</reference>